<proteinExistence type="inferred from homology"/>
<evidence type="ECO:0000256" key="4">
    <source>
        <dbReference type="SAM" id="MobiDB-lite"/>
    </source>
</evidence>
<dbReference type="AlphaFoldDB" id="A0AAV3SZJ3"/>
<dbReference type="RefSeq" id="WP_227261698.1">
    <property type="nucleotide sequence ID" value="NZ_BAAADU010000002.1"/>
</dbReference>
<evidence type="ECO:0000256" key="1">
    <source>
        <dbReference type="ARBA" id="ARBA00023054"/>
    </source>
</evidence>
<dbReference type="GO" id="GO:0016887">
    <property type="term" value="F:ATP hydrolysis activity"/>
    <property type="evidence" value="ECO:0007669"/>
    <property type="project" value="InterPro"/>
</dbReference>
<feature type="domain" description="Rad50/SbcC-type AAA" evidence="5">
    <location>
        <begin position="8"/>
        <end position="271"/>
    </location>
</feature>
<sequence length="644" mass="75023">MDLRIKGIRYKNIREFNDLEIDLTREDGDTHHISLVQMPNGTGKTTTMDLIRTVLVGKELNEDDGLTVESLEPEEFDAIEGSFEVDFESNGDQFTFRLDLDYETYEYEYRTIRPSEVGGGDMLGHSLPTQLRTVINESFANLFVFNGELTQDFIQTGKDEAENALKTVNYLNRLEDQRNKIEQEVEERQDEDSVNSEKGYRNVKGRLDTAKEKLDELERRESTLKTEIKEHDKAIQSLSTERSEILAENQEQLEKDKRLDREIQELRNDIEDSTDEVLSLMRNPSQLHEDFNDDMEKLVKKMNVIGLPKPTSQEFFTELSERPKCICGREIDEEHAEKILENADHYLSEEDIGVLNLLKEDLRGIPDFEDYEDKFEDLEDKRGDLEQKKQEKGRVDLDDPDMNERLQEITEEKQEEKRNKKQKEEELRKLTSTDKNEREELGLNWKNNIHLCRQKVEERKERVREASNTVNFGKRADILEDIFDDFIDEYLSTLKQNQIDETNQRLQKILGLSQVQIEDIDNSIKIKGKEDVSEGQSLSIAYAYLSTLFEDSAIDVPFIIDSPAVSIDYEKRAEVAPIISDLFDQLVIFVISSERERFVDELDSGDIKYCTVHKTETPGAVEKSLDKEYFMDFQSEEEELEEVA</sequence>
<reference evidence="6 7" key="1">
    <citation type="journal article" date="2019" name="Int. J. Syst. Evol. Microbiol.">
        <title>The Global Catalogue of Microorganisms (GCM) 10K type strain sequencing project: providing services to taxonomists for standard genome sequencing and annotation.</title>
        <authorList>
            <consortium name="The Broad Institute Genomics Platform"/>
            <consortium name="The Broad Institute Genome Sequencing Center for Infectious Disease"/>
            <person name="Wu L."/>
            <person name="Ma J."/>
        </authorList>
    </citation>
    <scope>NUCLEOTIDE SEQUENCE [LARGE SCALE GENOMIC DNA]</scope>
    <source>
        <strain evidence="6 7">JCM 16327</strain>
    </source>
</reference>
<organism evidence="6 7">
    <name type="scientific">Salarchaeum japonicum</name>
    <dbReference type="NCBI Taxonomy" id="555573"/>
    <lineage>
        <taxon>Archaea</taxon>
        <taxon>Methanobacteriati</taxon>
        <taxon>Methanobacteriota</taxon>
        <taxon>Stenosarchaea group</taxon>
        <taxon>Halobacteria</taxon>
        <taxon>Halobacteriales</taxon>
        <taxon>Halobacteriaceae</taxon>
    </lineage>
</organism>
<evidence type="ECO:0000259" key="5">
    <source>
        <dbReference type="Pfam" id="PF13476"/>
    </source>
</evidence>
<keyword evidence="7" id="KW-1185">Reference proteome</keyword>
<dbReference type="SUPFAM" id="SSF52540">
    <property type="entry name" value="P-loop containing nucleoside triphosphate hydrolases"/>
    <property type="match status" value="1"/>
</dbReference>
<dbReference type="InterPro" id="IPR038729">
    <property type="entry name" value="Rad50/SbcC_AAA"/>
</dbReference>
<evidence type="ECO:0000256" key="2">
    <source>
        <dbReference type="ARBA" id="ARBA00049666"/>
    </source>
</evidence>
<dbReference type="PANTHER" id="PTHR32114">
    <property type="entry name" value="ABC TRANSPORTER ABCH.3"/>
    <property type="match status" value="1"/>
</dbReference>
<comment type="caution">
    <text evidence="6">The sequence shown here is derived from an EMBL/GenBank/DDBJ whole genome shotgun (WGS) entry which is preliminary data.</text>
</comment>
<evidence type="ECO:0000313" key="6">
    <source>
        <dbReference type="EMBL" id="GAA0646394.1"/>
    </source>
</evidence>
<dbReference type="PANTHER" id="PTHR32114:SF2">
    <property type="entry name" value="ABC TRANSPORTER ABCH.3"/>
    <property type="match status" value="1"/>
</dbReference>
<dbReference type="Proteomes" id="UP001500194">
    <property type="component" value="Unassembled WGS sequence"/>
</dbReference>
<evidence type="ECO:0000256" key="3">
    <source>
        <dbReference type="SAM" id="Coils"/>
    </source>
</evidence>
<accession>A0AAV3SZJ3</accession>
<feature type="region of interest" description="Disordered" evidence="4">
    <location>
        <begin position="382"/>
        <end position="433"/>
    </location>
</feature>
<dbReference type="GO" id="GO:0006302">
    <property type="term" value="P:double-strand break repair"/>
    <property type="evidence" value="ECO:0007669"/>
    <property type="project" value="InterPro"/>
</dbReference>
<dbReference type="Gene3D" id="3.40.50.300">
    <property type="entry name" value="P-loop containing nucleotide triphosphate hydrolases"/>
    <property type="match status" value="1"/>
</dbReference>
<dbReference type="GeneID" id="68572291"/>
<protein>
    <recommendedName>
        <fullName evidence="5">Rad50/SbcC-type AAA domain-containing protein</fullName>
    </recommendedName>
</protein>
<dbReference type="Pfam" id="PF13476">
    <property type="entry name" value="AAA_23"/>
    <property type="match status" value="1"/>
</dbReference>
<name>A0AAV3SZJ3_9EURY</name>
<keyword evidence="1 3" id="KW-0175">Coiled coil</keyword>
<comment type="similarity">
    <text evidence="2">Belongs to the Sph1/Sph2 family.</text>
</comment>
<dbReference type="EMBL" id="BAAADU010000002">
    <property type="protein sequence ID" value="GAA0646394.1"/>
    <property type="molecule type" value="Genomic_DNA"/>
</dbReference>
<dbReference type="InterPro" id="IPR027417">
    <property type="entry name" value="P-loop_NTPase"/>
</dbReference>
<feature type="coiled-coil region" evidence="3">
    <location>
        <begin position="167"/>
        <end position="283"/>
    </location>
</feature>
<gene>
    <name evidence="6" type="ORF">GCM10009019_05920</name>
</gene>
<evidence type="ECO:0000313" key="7">
    <source>
        <dbReference type="Proteomes" id="UP001500194"/>
    </source>
</evidence>